<keyword evidence="1" id="KW-0853">WD repeat</keyword>
<dbReference type="AlphaFoldDB" id="A0A1E4SX71"/>
<dbReference type="STRING" id="983967.A0A1E4SX71"/>
<feature type="compositionally biased region" description="Basic and acidic residues" evidence="2">
    <location>
        <begin position="63"/>
        <end position="79"/>
    </location>
</feature>
<dbReference type="EMBL" id="KV453859">
    <property type="protein sequence ID" value="ODV84088.1"/>
    <property type="molecule type" value="Genomic_DNA"/>
</dbReference>
<feature type="domain" description="Transcription factor spt8 beta-propeller" evidence="3">
    <location>
        <begin position="121"/>
        <end position="625"/>
    </location>
</feature>
<evidence type="ECO:0000313" key="5">
    <source>
        <dbReference type="Proteomes" id="UP000094801"/>
    </source>
</evidence>
<dbReference type="InterPro" id="IPR036322">
    <property type="entry name" value="WD40_repeat_dom_sf"/>
</dbReference>
<dbReference type="PANTHER" id="PTHR19855:SF11">
    <property type="entry name" value="RIBOSOME BIOGENESIS PROTEIN WDR12"/>
    <property type="match status" value="1"/>
</dbReference>
<dbReference type="Gene3D" id="2.130.10.10">
    <property type="entry name" value="YVTN repeat-like/Quinoprotein amine dehydrogenase"/>
    <property type="match status" value="2"/>
</dbReference>
<feature type="compositionally biased region" description="Acidic residues" evidence="2">
    <location>
        <begin position="373"/>
        <end position="384"/>
    </location>
</feature>
<dbReference type="PANTHER" id="PTHR19855">
    <property type="entry name" value="WD40 REPEAT PROTEIN 12, 37"/>
    <property type="match status" value="1"/>
</dbReference>
<proteinExistence type="predicted"/>
<organism evidence="4 5">
    <name type="scientific">[Candida] arabinofermentans NRRL YB-2248</name>
    <dbReference type="NCBI Taxonomy" id="983967"/>
    <lineage>
        <taxon>Eukaryota</taxon>
        <taxon>Fungi</taxon>
        <taxon>Dikarya</taxon>
        <taxon>Ascomycota</taxon>
        <taxon>Saccharomycotina</taxon>
        <taxon>Pichiomycetes</taxon>
        <taxon>Pichiales</taxon>
        <taxon>Pichiaceae</taxon>
        <taxon>Ogataea</taxon>
        <taxon>Ogataea/Candida clade</taxon>
    </lineage>
</organism>
<dbReference type="PROSITE" id="PS50082">
    <property type="entry name" value="WD_REPEATS_2"/>
    <property type="match status" value="1"/>
</dbReference>
<feature type="compositionally biased region" description="Basic and acidic residues" evidence="2">
    <location>
        <begin position="385"/>
        <end position="411"/>
    </location>
</feature>
<dbReference type="InterPro" id="IPR015943">
    <property type="entry name" value="WD40/YVTN_repeat-like_dom_sf"/>
</dbReference>
<accession>A0A1E4SX71</accession>
<feature type="compositionally biased region" description="Acidic residues" evidence="2">
    <location>
        <begin position="1"/>
        <end position="56"/>
    </location>
</feature>
<dbReference type="SMART" id="SM00320">
    <property type="entry name" value="WD40"/>
    <property type="match status" value="6"/>
</dbReference>
<name>A0A1E4SX71_9ASCO</name>
<dbReference type="InterPro" id="IPR057544">
    <property type="entry name" value="Beta-prop_SPT8"/>
</dbReference>
<evidence type="ECO:0000313" key="4">
    <source>
        <dbReference type="EMBL" id="ODV84088.1"/>
    </source>
</evidence>
<dbReference type="SUPFAM" id="SSF50978">
    <property type="entry name" value="WD40 repeat-like"/>
    <property type="match status" value="1"/>
</dbReference>
<sequence length="628" mass="69928">MNNQDYNEDEEDDDEDDDDDEDEDDDEDDEDDEEEDDEDDEDDEEEDDDADVDAEEPNARTSDISKQKSKIESTNKENESATQEGSKPETKQQEKPEIEVEQELSIRQKLLQSAHTKNIHEVLPIVAIPYSTPVHSITLTKGPKWLFTGGEDGLIRKFDLFGSVEGNSPLTVAQRHQLVDSISYGGVICSYWENEQPYYKEDLLAELANDQIKNSKGKKNQKVDINNITVFEAKVSPVYSMSVESEGRWLLSGLRSGGISLQSVRINEGAIQYYFKQSTLKGIPESEKAWRHSDTVSCLKLNGDEDKFLSGGWDMKIIEWDLNTGKAINKHVGSTGQISSLEYRPTGGVELKFTDDNNNKEDEDLDSLFGESSDNEGDDDDNDDEQKYKEADKESNDIKDTAKKDFAEHQKKTTSSGIYETQQRSATTFLSSSINGTANIWDTRISPNAAVNNVSTTGGGSTPWCMSATWGNSGNTVFVGRRNAIVEEYDVRYTGSKSLSATTSASTSHTTLNGGVRHLKFPIASGPISCVRTLPNDNYLLCGCQDNIRLWDLRMSGGANDWATNELVDDGKNKNRKIPFMIIPGHNGGILSDLYIDPTCRFMVSASGNRGWQGKAGDYVFIYEIFGN</sequence>
<reference evidence="5" key="1">
    <citation type="submission" date="2016-04" db="EMBL/GenBank/DDBJ databases">
        <title>Comparative genomics of biotechnologically important yeasts.</title>
        <authorList>
            <consortium name="DOE Joint Genome Institute"/>
            <person name="Riley R."/>
            <person name="Haridas S."/>
            <person name="Wolfe K.H."/>
            <person name="Lopes M.R."/>
            <person name="Hittinger C.T."/>
            <person name="Goker M."/>
            <person name="Salamov A."/>
            <person name="Wisecaver J."/>
            <person name="Long T.M."/>
            <person name="Aerts A.L."/>
            <person name="Barry K."/>
            <person name="Choi C."/>
            <person name="Clum A."/>
            <person name="Coughlan A.Y."/>
            <person name="Deshpande S."/>
            <person name="Douglass A.P."/>
            <person name="Hanson S.J."/>
            <person name="Klenk H.-P."/>
            <person name="Labutti K."/>
            <person name="Lapidus A."/>
            <person name="Lindquist E."/>
            <person name="Lipzen A."/>
            <person name="Meier-Kolthoff J.P."/>
            <person name="Ohm R.A."/>
            <person name="Otillar R.P."/>
            <person name="Pangilinan J."/>
            <person name="Peng Y."/>
            <person name="Rokas A."/>
            <person name="Rosa C.A."/>
            <person name="Scheuner C."/>
            <person name="Sibirny A.A."/>
            <person name="Slot J.C."/>
            <person name="Stielow J.B."/>
            <person name="Sun H."/>
            <person name="Kurtzman C.P."/>
            <person name="Blackwell M."/>
            <person name="Grigoriev I.V."/>
            <person name="Jeffries T.W."/>
        </authorList>
    </citation>
    <scope>NUCLEOTIDE SEQUENCE [LARGE SCALE GENOMIC DNA]</scope>
    <source>
        <strain evidence="5">NRRL YB-2248</strain>
    </source>
</reference>
<feature type="repeat" description="WD" evidence="1">
    <location>
        <begin position="289"/>
        <end position="330"/>
    </location>
</feature>
<keyword evidence="5" id="KW-1185">Reference proteome</keyword>
<dbReference type="OrthoDB" id="10260946at2759"/>
<feature type="region of interest" description="Disordered" evidence="2">
    <location>
        <begin position="349"/>
        <end position="419"/>
    </location>
</feature>
<gene>
    <name evidence="4" type="ORF">CANARDRAFT_202000</name>
</gene>
<evidence type="ECO:0000256" key="1">
    <source>
        <dbReference type="PROSITE-ProRule" id="PRU00221"/>
    </source>
</evidence>
<dbReference type="InterPro" id="IPR001680">
    <property type="entry name" value="WD40_rpt"/>
</dbReference>
<dbReference type="Proteomes" id="UP000094801">
    <property type="component" value="Unassembled WGS sequence"/>
</dbReference>
<evidence type="ECO:0000256" key="2">
    <source>
        <dbReference type="SAM" id="MobiDB-lite"/>
    </source>
</evidence>
<protein>
    <recommendedName>
        <fullName evidence="3">Transcription factor spt8 beta-propeller domain-containing protein</fullName>
    </recommendedName>
</protein>
<feature type="region of interest" description="Disordered" evidence="2">
    <location>
        <begin position="1"/>
        <end position="100"/>
    </location>
</feature>
<feature type="compositionally biased region" description="Basic and acidic residues" evidence="2">
    <location>
        <begin position="86"/>
        <end position="98"/>
    </location>
</feature>
<evidence type="ECO:0000259" key="3">
    <source>
        <dbReference type="Pfam" id="PF23798"/>
    </source>
</evidence>
<dbReference type="Pfam" id="PF23798">
    <property type="entry name" value="Beta-prop_SPT8"/>
    <property type="match status" value="1"/>
</dbReference>